<accession>A0A1N5UJZ9</accession>
<keyword evidence="1" id="KW-0472">Membrane</keyword>
<dbReference type="EMBL" id="FSQT01000001">
    <property type="protein sequence ID" value="SIM60489.1"/>
    <property type="molecule type" value="Genomic_DNA"/>
</dbReference>
<evidence type="ECO:0000256" key="1">
    <source>
        <dbReference type="SAM" id="Phobius"/>
    </source>
</evidence>
<sequence length="158" mass="16539">MARNWLASLTDGIVAGAAGTLARELFSNLDVGVRARPMSDTHERAVQRMVDLAHVNLGPADRAANRRAGFGPVLGIVNGVLAVSLFAALTGRRRPPLPVAAVVIGIGGMLVADGSMTALGVTDPRRWGAEGWLEDAVPYVAYGLVAAATLERLDRGRC</sequence>
<organism evidence="2 3">
    <name type="scientific">Micromonospora cremea</name>
    <dbReference type="NCBI Taxonomy" id="709881"/>
    <lineage>
        <taxon>Bacteria</taxon>
        <taxon>Bacillati</taxon>
        <taxon>Actinomycetota</taxon>
        <taxon>Actinomycetes</taxon>
        <taxon>Micromonosporales</taxon>
        <taxon>Micromonosporaceae</taxon>
        <taxon>Micromonospora</taxon>
    </lineage>
</organism>
<protein>
    <submittedName>
        <fullName evidence="2">Uncharacterized protein</fullName>
    </submittedName>
</protein>
<dbReference type="OrthoDB" id="4569917at2"/>
<name>A0A1N5UJZ9_9ACTN</name>
<dbReference type="Proteomes" id="UP000185124">
    <property type="component" value="Unassembled WGS sequence"/>
</dbReference>
<keyword evidence="3" id="KW-1185">Reference proteome</keyword>
<keyword evidence="1" id="KW-1133">Transmembrane helix</keyword>
<evidence type="ECO:0000313" key="3">
    <source>
        <dbReference type="Proteomes" id="UP000185124"/>
    </source>
</evidence>
<evidence type="ECO:0000313" key="2">
    <source>
        <dbReference type="EMBL" id="SIM60489.1"/>
    </source>
</evidence>
<dbReference type="STRING" id="709881.SAMN04489832_0947"/>
<dbReference type="AlphaFoldDB" id="A0A1N5UJZ9"/>
<gene>
    <name evidence="2" type="ORF">SAMN04489832_0947</name>
</gene>
<feature type="transmembrane region" description="Helical" evidence="1">
    <location>
        <begin position="97"/>
        <end position="116"/>
    </location>
</feature>
<keyword evidence="1" id="KW-0812">Transmembrane</keyword>
<reference evidence="3" key="1">
    <citation type="submission" date="2016-12" db="EMBL/GenBank/DDBJ databases">
        <authorList>
            <person name="Varghese N."/>
            <person name="Submissions S."/>
        </authorList>
    </citation>
    <scope>NUCLEOTIDE SEQUENCE [LARGE SCALE GENOMIC DNA]</scope>
    <source>
        <strain evidence="3">DSM 45599</strain>
    </source>
</reference>
<dbReference type="RefSeq" id="WP_074309012.1">
    <property type="nucleotide sequence ID" value="NZ_FSQT01000001.1"/>
</dbReference>
<proteinExistence type="predicted"/>
<feature type="transmembrane region" description="Helical" evidence="1">
    <location>
        <begin position="69"/>
        <end position="90"/>
    </location>
</feature>